<gene>
    <name evidence="1" type="ORF">ASZ90_015083</name>
</gene>
<accession>A0A0W8F373</accession>
<organism evidence="1">
    <name type="scientific">hydrocarbon metagenome</name>
    <dbReference type="NCBI Taxonomy" id="938273"/>
    <lineage>
        <taxon>unclassified sequences</taxon>
        <taxon>metagenomes</taxon>
        <taxon>ecological metagenomes</taxon>
    </lineage>
</organism>
<dbReference type="AlphaFoldDB" id="A0A0W8F373"/>
<comment type="caution">
    <text evidence="1">The sequence shown here is derived from an EMBL/GenBank/DDBJ whole genome shotgun (WGS) entry which is preliminary data.</text>
</comment>
<proteinExistence type="predicted"/>
<reference evidence="1" key="1">
    <citation type="journal article" date="2015" name="Proc. Natl. Acad. Sci. U.S.A.">
        <title>Networks of energetic and metabolic interactions define dynamics in microbial communities.</title>
        <authorList>
            <person name="Embree M."/>
            <person name="Liu J.K."/>
            <person name="Al-Bassam M.M."/>
            <person name="Zengler K."/>
        </authorList>
    </citation>
    <scope>NUCLEOTIDE SEQUENCE</scope>
</reference>
<sequence length="47" mass="4846">MIIPGGILTPCRAGTGFSAYSNLIFIRSGSSHFTAGMKTGKAEDDAP</sequence>
<evidence type="ECO:0000313" key="1">
    <source>
        <dbReference type="EMBL" id="KUG15265.1"/>
    </source>
</evidence>
<dbReference type="EMBL" id="LNQE01001570">
    <property type="protein sequence ID" value="KUG15265.1"/>
    <property type="molecule type" value="Genomic_DNA"/>
</dbReference>
<name>A0A0W8F373_9ZZZZ</name>
<protein>
    <submittedName>
        <fullName evidence="1">Uncharacterized protein</fullName>
    </submittedName>
</protein>